<dbReference type="OrthoDB" id="10390825at2759"/>
<evidence type="ECO:0000313" key="2">
    <source>
        <dbReference type="Proteomes" id="UP000184330"/>
    </source>
</evidence>
<gene>
    <name evidence="1" type="ORF">PAC_09416</name>
</gene>
<reference evidence="1 2" key="1">
    <citation type="submission" date="2016-03" db="EMBL/GenBank/DDBJ databases">
        <authorList>
            <person name="Ploux O."/>
        </authorList>
    </citation>
    <scope>NUCLEOTIDE SEQUENCE [LARGE SCALE GENOMIC DNA]</scope>
    <source>
        <strain evidence="1 2">UAMH 11012</strain>
    </source>
</reference>
<protein>
    <submittedName>
        <fullName evidence="1">Uncharacterized protein</fullName>
    </submittedName>
</protein>
<name>A0A1L7X3B6_9HELO</name>
<dbReference type="Proteomes" id="UP000184330">
    <property type="component" value="Unassembled WGS sequence"/>
</dbReference>
<organism evidence="1 2">
    <name type="scientific">Phialocephala subalpina</name>
    <dbReference type="NCBI Taxonomy" id="576137"/>
    <lineage>
        <taxon>Eukaryota</taxon>
        <taxon>Fungi</taxon>
        <taxon>Dikarya</taxon>
        <taxon>Ascomycota</taxon>
        <taxon>Pezizomycotina</taxon>
        <taxon>Leotiomycetes</taxon>
        <taxon>Helotiales</taxon>
        <taxon>Mollisiaceae</taxon>
        <taxon>Phialocephala</taxon>
        <taxon>Phialocephala fortinii species complex</taxon>
    </lineage>
</organism>
<sequence>MNSNSKPAILTKPTSATMETKRTIKVPMPGTPCSDYGCQKDDVGVCVHCGRIRPWLERPPGYPLGGKMYQTKHAEKLGQLLIDVDEILDGKTSKAQDDEGDEEIREGVEKLYGFGRT</sequence>
<proteinExistence type="predicted"/>
<dbReference type="EMBL" id="FJOG01000014">
    <property type="protein sequence ID" value="CZR59522.1"/>
    <property type="molecule type" value="Genomic_DNA"/>
</dbReference>
<accession>A0A1L7X3B6</accession>
<evidence type="ECO:0000313" key="1">
    <source>
        <dbReference type="EMBL" id="CZR59522.1"/>
    </source>
</evidence>
<dbReference type="AlphaFoldDB" id="A0A1L7X3B6"/>
<keyword evidence="2" id="KW-1185">Reference proteome</keyword>